<dbReference type="GO" id="GO:0006424">
    <property type="term" value="P:glutamyl-tRNA aminoacylation"/>
    <property type="evidence" value="ECO:0007669"/>
    <property type="project" value="UniProtKB-UniRule"/>
</dbReference>
<dbReference type="InterPro" id="IPR033910">
    <property type="entry name" value="GluRS_core"/>
</dbReference>
<evidence type="ECO:0000256" key="2">
    <source>
        <dbReference type="ARBA" id="ARBA00022598"/>
    </source>
</evidence>
<comment type="subcellular location">
    <subcellularLocation>
        <location evidence="7">Cytoplasm</location>
    </subcellularLocation>
</comment>
<dbReference type="CDD" id="cd00808">
    <property type="entry name" value="GluRS_core"/>
    <property type="match status" value="1"/>
</dbReference>
<evidence type="ECO:0000259" key="9">
    <source>
        <dbReference type="Pfam" id="PF19269"/>
    </source>
</evidence>
<dbReference type="EMBL" id="JAUUUU010000006">
    <property type="protein sequence ID" value="MDP1521379.1"/>
    <property type="molecule type" value="Genomic_DNA"/>
</dbReference>
<dbReference type="GO" id="GO:0000049">
    <property type="term" value="F:tRNA binding"/>
    <property type="evidence" value="ECO:0007669"/>
    <property type="project" value="InterPro"/>
</dbReference>
<dbReference type="Gene3D" id="1.10.10.350">
    <property type="match status" value="1"/>
</dbReference>
<dbReference type="Pfam" id="PF00749">
    <property type="entry name" value="tRNA-synt_1c"/>
    <property type="match status" value="1"/>
</dbReference>
<dbReference type="GO" id="GO:0005829">
    <property type="term" value="C:cytosol"/>
    <property type="evidence" value="ECO:0007669"/>
    <property type="project" value="TreeGrafter"/>
</dbReference>
<dbReference type="PANTHER" id="PTHR43311">
    <property type="entry name" value="GLUTAMATE--TRNA LIGASE"/>
    <property type="match status" value="1"/>
</dbReference>
<dbReference type="InterPro" id="IPR001412">
    <property type="entry name" value="aa-tRNA-synth_I_CS"/>
</dbReference>
<dbReference type="PRINTS" id="PR00987">
    <property type="entry name" value="TRNASYNTHGLU"/>
</dbReference>
<evidence type="ECO:0000313" key="10">
    <source>
        <dbReference type="EMBL" id="MDP1521379.1"/>
    </source>
</evidence>
<dbReference type="RefSeq" id="WP_305171039.1">
    <property type="nucleotide sequence ID" value="NZ_JAUUUU010000006.1"/>
</dbReference>
<feature type="domain" description="Glutamyl/glutaminyl-tRNA synthetase class Ib catalytic" evidence="8">
    <location>
        <begin position="3"/>
        <end position="319"/>
    </location>
</feature>
<keyword evidence="5 7" id="KW-0648">Protein biosynthesis</keyword>
<dbReference type="GO" id="GO:0008270">
    <property type="term" value="F:zinc ion binding"/>
    <property type="evidence" value="ECO:0007669"/>
    <property type="project" value="InterPro"/>
</dbReference>
<dbReference type="InterPro" id="IPR020751">
    <property type="entry name" value="aa-tRNA-synth_I_codon-bd_sub2"/>
</dbReference>
<comment type="function">
    <text evidence="7">Catalyzes the attachment of glutamate to tRNA(Glu) in a two-step reaction: glutamate is first activated by ATP to form Glu-AMP and then transferred to the acceptor end of tRNA(Glu).</text>
</comment>
<dbReference type="EC" id="6.1.1.17" evidence="7"/>
<comment type="caution">
    <text evidence="10">The sequence shown here is derived from an EMBL/GenBank/DDBJ whole genome shotgun (WGS) entry which is preliminary data.</text>
</comment>
<dbReference type="PANTHER" id="PTHR43311:SF2">
    <property type="entry name" value="GLUTAMATE--TRNA LIGASE, MITOCHONDRIAL-RELATED"/>
    <property type="match status" value="1"/>
</dbReference>
<dbReference type="InterPro" id="IPR004527">
    <property type="entry name" value="Glu-tRNA-ligase_bac/mito"/>
</dbReference>
<evidence type="ECO:0000256" key="1">
    <source>
        <dbReference type="ARBA" id="ARBA00007894"/>
    </source>
</evidence>
<keyword evidence="11" id="KW-1185">Reference proteome</keyword>
<dbReference type="SUPFAM" id="SSF48163">
    <property type="entry name" value="An anticodon-binding domain of class I aminoacyl-tRNA synthetases"/>
    <property type="match status" value="1"/>
</dbReference>
<dbReference type="PROSITE" id="PS00178">
    <property type="entry name" value="AA_TRNA_LIGASE_I"/>
    <property type="match status" value="1"/>
</dbReference>
<evidence type="ECO:0000313" key="11">
    <source>
        <dbReference type="Proteomes" id="UP001178354"/>
    </source>
</evidence>
<dbReference type="GO" id="GO:0005524">
    <property type="term" value="F:ATP binding"/>
    <property type="evidence" value="ECO:0007669"/>
    <property type="project" value="UniProtKB-UniRule"/>
</dbReference>
<organism evidence="10 11">
    <name type="scientific">Porticoccus litoralis</name>
    <dbReference type="NCBI Taxonomy" id="434086"/>
    <lineage>
        <taxon>Bacteria</taxon>
        <taxon>Pseudomonadati</taxon>
        <taxon>Pseudomonadota</taxon>
        <taxon>Gammaproteobacteria</taxon>
        <taxon>Cellvibrionales</taxon>
        <taxon>Porticoccaceae</taxon>
        <taxon>Porticoccus</taxon>
    </lineage>
</organism>
<feature type="short sequence motif" description="'KMSKS' region" evidence="7">
    <location>
        <begin position="250"/>
        <end position="254"/>
    </location>
</feature>
<keyword evidence="2 7" id="KW-0436">Ligase</keyword>
<dbReference type="NCBIfam" id="TIGR00464">
    <property type="entry name" value="gltX_bact"/>
    <property type="match status" value="1"/>
</dbReference>
<dbReference type="InterPro" id="IPR014729">
    <property type="entry name" value="Rossmann-like_a/b/a_fold"/>
</dbReference>
<evidence type="ECO:0000259" key="8">
    <source>
        <dbReference type="Pfam" id="PF00749"/>
    </source>
</evidence>
<proteinExistence type="inferred from homology"/>
<dbReference type="GO" id="GO:0004818">
    <property type="term" value="F:glutamate-tRNA ligase activity"/>
    <property type="evidence" value="ECO:0007669"/>
    <property type="project" value="UniProtKB-UniRule"/>
</dbReference>
<dbReference type="AlphaFoldDB" id="A0AAW8B7Q2"/>
<dbReference type="Gene3D" id="3.40.50.620">
    <property type="entry name" value="HUPs"/>
    <property type="match status" value="1"/>
</dbReference>
<comment type="similarity">
    <text evidence="1 7">Belongs to the class-I aminoacyl-tRNA synthetase family. Glutamate--tRNA ligase type 1 subfamily.</text>
</comment>
<keyword evidence="4 7" id="KW-0067">ATP-binding</keyword>
<evidence type="ECO:0000256" key="4">
    <source>
        <dbReference type="ARBA" id="ARBA00022840"/>
    </source>
</evidence>
<evidence type="ECO:0000256" key="6">
    <source>
        <dbReference type="ARBA" id="ARBA00023146"/>
    </source>
</evidence>
<dbReference type="HAMAP" id="MF_00022">
    <property type="entry name" value="Glu_tRNA_synth_type1"/>
    <property type="match status" value="1"/>
</dbReference>
<comment type="caution">
    <text evidence="7">Lacks conserved residue(s) required for the propagation of feature annotation.</text>
</comment>
<reference evidence="10" key="2">
    <citation type="submission" date="2023-08" db="EMBL/GenBank/DDBJ databases">
        <authorList>
            <person name="Luo J."/>
        </authorList>
    </citation>
    <scope>NUCLEOTIDE SEQUENCE</scope>
    <source>
        <strain evidence="10">DSM 25064</strain>
    </source>
</reference>
<evidence type="ECO:0000256" key="5">
    <source>
        <dbReference type="ARBA" id="ARBA00022917"/>
    </source>
</evidence>
<feature type="short sequence motif" description="'HIGH' region" evidence="7">
    <location>
        <begin position="9"/>
        <end position="19"/>
    </location>
</feature>
<dbReference type="InterPro" id="IPR045462">
    <property type="entry name" value="aa-tRNA-synth_I_cd-bd"/>
</dbReference>
<keyword evidence="3 7" id="KW-0547">Nucleotide-binding</keyword>
<dbReference type="InterPro" id="IPR049940">
    <property type="entry name" value="GluQ/Sye"/>
</dbReference>
<keyword evidence="6 7" id="KW-0030">Aminoacyl-tRNA synthetase</keyword>
<gene>
    <name evidence="7 10" type="primary">gltX</name>
    <name evidence="10" type="ORF">Q8A57_10395</name>
</gene>
<dbReference type="SUPFAM" id="SSF52374">
    <property type="entry name" value="Nucleotidylyl transferase"/>
    <property type="match status" value="1"/>
</dbReference>
<protein>
    <recommendedName>
        <fullName evidence="7">Glutamate--tRNA ligase</fullName>
        <ecNumber evidence="7">6.1.1.17</ecNumber>
    </recommendedName>
    <alternativeName>
        <fullName evidence="7">Glutamyl-tRNA synthetase</fullName>
        <shortName evidence="7">GluRS</shortName>
    </alternativeName>
</protein>
<evidence type="ECO:0000256" key="3">
    <source>
        <dbReference type="ARBA" id="ARBA00022741"/>
    </source>
</evidence>
<dbReference type="InterPro" id="IPR000924">
    <property type="entry name" value="Glu/Gln-tRNA-synth"/>
</dbReference>
<reference evidence="10" key="1">
    <citation type="journal article" date="2010" name="Int. J. Syst. Evol. Microbiol.">
        <title>Porticoccus litoralis gen. nov., sp. nov., a gammaproteobacterium isolated from the Yellow Sea.</title>
        <authorList>
            <person name="Oh H.M."/>
            <person name="Kim H."/>
            <person name="Kim K.M."/>
            <person name="Min G.S."/>
            <person name="Cho J.C."/>
        </authorList>
    </citation>
    <scope>NUCLEOTIDE SEQUENCE</scope>
    <source>
        <strain evidence="10">DSM 25064</strain>
    </source>
</reference>
<feature type="binding site" evidence="7">
    <location>
        <position position="253"/>
    </location>
    <ligand>
        <name>ATP</name>
        <dbReference type="ChEBI" id="CHEBI:30616"/>
    </ligand>
</feature>
<name>A0AAW8B7Q2_9GAMM</name>
<dbReference type="InterPro" id="IPR020058">
    <property type="entry name" value="Glu/Gln-tRNA-synth_Ib_cat-dom"/>
</dbReference>
<dbReference type="FunFam" id="3.40.50.620:FF:000045">
    <property type="entry name" value="Glutamate--tRNA ligase, mitochondrial"/>
    <property type="match status" value="1"/>
</dbReference>
<dbReference type="Proteomes" id="UP001178354">
    <property type="component" value="Unassembled WGS sequence"/>
</dbReference>
<sequence>MSVRTRIAPSPTGDPHVGTAYIALFNLCFAKSQGGEFILRIEDTDQVRSTPESEAMILSSLKWLGLDWSEGPDVGGDYGPYRQSERMDIYHRYVSELIEKGHAFYCFATPEELDEMRREQMARGETPKYDGRSLSLTQDEIDRRLAEGEPYVIRMKVPSEGSCRFNDMLRGEIEIPWSQVDMQVLLKADGMPTYHLANVVDDHLMAITHVIRGEEWINSAPKHFLLYQYFGWEMPQLCHMPLLRNPDKSKLSKRKNPTSITYYRDMGYLPEAVVNYLGRMGWSMPDESEKFSLQEMLAHFDISSVHLGGPVFDTEKLDWLNGCWIRENLDDEQFADRVAAWALNRDNLSQMIPLIKERVEKFTDIAPLLNFMLSGMPALQENSFEHKKLELDTVCKILQFSSWRLDNLRHWHRDGLYQELNQLAQGMDLKLKDFLFPLFVAVAGSPSAPPLFDAMAILGPDIVRARVRHALNAAGGVSKKQLKKLEKEYQEMSRSRLEHPEEQA</sequence>
<comment type="subunit">
    <text evidence="7">Monomer.</text>
</comment>
<feature type="domain" description="Aminoacyl-tRNA synthetase class I anticodon-binding" evidence="9">
    <location>
        <begin position="333"/>
        <end position="471"/>
    </location>
</feature>
<comment type="catalytic activity">
    <reaction evidence="7">
        <text>tRNA(Glu) + L-glutamate + ATP = L-glutamyl-tRNA(Glu) + AMP + diphosphate</text>
        <dbReference type="Rhea" id="RHEA:23540"/>
        <dbReference type="Rhea" id="RHEA-COMP:9663"/>
        <dbReference type="Rhea" id="RHEA-COMP:9680"/>
        <dbReference type="ChEBI" id="CHEBI:29985"/>
        <dbReference type="ChEBI" id="CHEBI:30616"/>
        <dbReference type="ChEBI" id="CHEBI:33019"/>
        <dbReference type="ChEBI" id="CHEBI:78442"/>
        <dbReference type="ChEBI" id="CHEBI:78520"/>
        <dbReference type="ChEBI" id="CHEBI:456215"/>
        <dbReference type="EC" id="6.1.1.17"/>
    </reaction>
</comment>
<dbReference type="Pfam" id="PF19269">
    <property type="entry name" value="Anticodon_2"/>
    <property type="match status" value="1"/>
</dbReference>
<dbReference type="InterPro" id="IPR008925">
    <property type="entry name" value="aa_tRNA-synth_I_cd-bd_sf"/>
</dbReference>
<keyword evidence="7" id="KW-0963">Cytoplasm</keyword>
<evidence type="ECO:0000256" key="7">
    <source>
        <dbReference type="HAMAP-Rule" id="MF_00022"/>
    </source>
</evidence>
<accession>A0AAW8B7Q2</accession>